<comment type="caution">
    <text evidence="2">The sequence shown here is derived from an EMBL/GenBank/DDBJ whole genome shotgun (WGS) entry which is preliminary data.</text>
</comment>
<evidence type="ECO:0000313" key="2">
    <source>
        <dbReference type="EMBL" id="GLI55253.1"/>
    </source>
</evidence>
<evidence type="ECO:0000256" key="1">
    <source>
        <dbReference type="SAM" id="SignalP"/>
    </source>
</evidence>
<protein>
    <recommendedName>
        <fullName evidence="4">Major membrane immunogen, membrane-anchored lipoprotein</fullName>
    </recommendedName>
</protein>
<proteinExistence type="predicted"/>
<dbReference type="Proteomes" id="UP001144471">
    <property type="component" value="Unassembled WGS sequence"/>
</dbReference>
<dbReference type="EMBL" id="BSDY01000003">
    <property type="protein sequence ID" value="GLI55253.1"/>
    <property type="molecule type" value="Genomic_DNA"/>
</dbReference>
<feature type="signal peptide" evidence="1">
    <location>
        <begin position="1"/>
        <end position="18"/>
    </location>
</feature>
<dbReference type="AlphaFoldDB" id="A0A9W6GHC2"/>
<accession>A0A9W6GHC2</accession>
<reference evidence="2" key="1">
    <citation type="submission" date="2022-12" db="EMBL/GenBank/DDBJ databases">
        <title>Reference genome sequencing for broad-spectrum identification of bacterial and archaeal isolates by mass spectrometry.</title>
        <authorList>
            <person name="Sekiguchi Y."/>
            <person name="Tourlousse D.M."/>
        </authorList>
    </citation>
    <scope>NUCLEOTIDE SEQUENCE</scope>
    <source>
        <strain evidence="2">10succ1</strain>
    </source>
</reference>
<keyword evidence="3" id="KW-1185">Reference proteome</keyword>
<evidence type="ECO:0000313" key="3">
    <source>
        <dbReference type="Proteomes" id="UP001144471"/>
    </source>
</evidence>
<gene>
    <name evidence="2" type="ORF">PM10SUCC1_07680</name>
</gene>
<feature type="chain" id="PRO_5040823198" description="Major membrane immunogen, membrane-anchored lipoprotein" evidence="1">
    <location>
        <begin position="19"/>
        <end position="142"/>
    </location>
</feature>
<organism evidence="2 3">
    <name type="scientific">Propionigenium maris DSM 9537</name>
    <dbReference type="NCBI Taxonomy" id="1123000"/>
    <lineage>
        <taxon>Bacteria</taxon>
        <taxon>Fusobacteriati</taxon>
        <taxon>Fusobacteriota</taxon>
        <taxon>Fusobacteriia</taxon>
        <taxon>Fusobacteriales</taxon>
        <taxon>Fusobacteriaceae</taxon>
        <taxon>Propionigenium</taxon>
    </lineage>
</organism>
<evidence type="ECO:0008006" key="4">
    <source>
        <dbReference type="Google" id="ProtNLM"/>
    </source>
</evidence>
<sequence length="142" mass="16130">MKKILIAFAVLSAVAAGAELKDGRYSVQTDKSIWFWYPKTEILVEDGRVVEASHDRVKKDGRLASQDDWYNEKMLKKSGSNPERYSKEIPENYFKANGNLEEMDSIAGATDSVNHFKKQMKFLLKKAEAGETGEFTMSKKEL</sequence>
<dbReference type="RefSeq" id="WP_281833587.1">
    <property type="nucleotide sequence ID" value="NZ_BSDY01000003.1"/>
</dbReference>
<keyword evidence="1" id="KW-0732">Signal</keyword>
<dbReference type="Gene3D" id="3.90.1010.20">
    <property type="match status" value="1"/>
</dbReference>
<name>A0A9W6GHC2_9FUSO</name>